<evidence type="ECO:0000313" key="1">
    <source>
        <dbReference type="EMBL" id="GAA6197336.1"/>
    </source>
</evidence>
<protein>
    <recommendedName>
        <fullName evidence="3">Phage tail assembly chaperone</fullName>
    </recommendedName>
</protein>
<evidence type="ECO:0008006" key="3">
    <source>
        <dbReference type="Google" id="ProtNLM"/>
    </source>
</evidence>
<keyword evidence="2" id="KW-1185">Reference proteome</keyword>
<dbReference type="RefSeq" id="WP_353400947.1">
    <property type="nucleotide sequence ID" value="NZ_BAABWU010000011.1"/>
</dbReference>
<dbReference type="NCBIfam" id="TIGR02216">
    <property type="entry name" value="phage_TIGR02216"/>
    <property type="match status" value="1"/>
</dbReference>
<evidence type="ECO:0000313" key="2">
    <source>
        <dbReference type="Proteomes" id="UP001441944"/>
    </source>
</evidence>
<dbReference type="EMBL" id="BAABWU010000011">
    <property type="protein sequence ID" value="GAA6197336.1"/>
    <property type="molecule type" value="Genomic_DNA"/>
</dbReference>
<reference evidence="1 2" key="1">
    <citation type="submission" date="2024-04" db="EMBL/GenBank/DDBJ databases">
        <title>Draft genome sequence of Pseudophaeobacter arcticus NBRC 116598.</title>
        <authorList>
            <person name="Miyakawa T."/>
            <person name="Kusuya Y."/>
            <person name="Miura T."/>
        </authorList>
    </citation>
    <scope>NUCLEOTIDE SEQUENCE [LARGE SCALE GENOMIC DNA]</scope>
    <source>
        <strain evidence="1 2">SU-CL00105</strain>
    </source>
</reference>
<gene>
    <name evidence="1" type="ORF">NBRC116598_27800</name>
</gene>
<dbReference type="Pfam" id="PF09550">
    <property type="entry name" value="Phage_TAC_6"/>
    <property type="match status" value="1"/>
</dbReference>
<dbReference type="Proteomes" id="UP001441944">
    <property type="component" value="Unassembled WGS sequence"/>
</dbReference>
<proteinExistence type="predicted"/>
<sequence>MTGLDGPGLDWPGLMRAGLGGLRLRPAEFWDLTPLELQLLLGPAVQAPSLTRSGLQALMQRFPDQPDLPTQQSEHSE</sequence>
<organism evidence="1 2">
    <name type="scientific">Pseudophaeobacter arcticus</name>
    <dbReference type="NCBI Taxonomy" id="385492"/>
    <lineage>
        <taxon>Bacteria</taxon>
        <taxon>Pseudomonadati</taxon>
        <taxon>Pseudomonadota</taxon>
        <taxon>Alphaproteobacteria</taxon>
        <taxon>Rhodobacterales</taxon>
        <taxon>Paracoccaceae</taxon>
        <taxon>Pseudophaeobacter</taxon>
    </lineage>
</organism>
<dbReference type="InterPro" id="IPR019056">
    <property type="entry name" value="Phage_TAC_6"/>
</dbReference>
<comment type="caution">
    <text evidence="1">The sequence shown here is derived from an EMBL/GenBank/DDBJ whole genome shotgun (WGS) entry which is preliminary data.</text>
</comment>
<name>A0ABQ0ANA4_9RHOB</name>
<dbReference type="InterPro" id="IPR011739">
    <property type="entry name" value="GTA_rcc01693"/>
</dbReference>
<accession>A0ABQ0ANA4</accession>